<evidence type="ECO:0000256" key="6">
    <source>
        <dbReference type="ARBA" id="ARBA00022692"/>
    </source>
</evidence>
<dbReference type="GO" id="GO:0043190">
    <property type="term" value="C:ATP-binding cassette (ABC) transporter complex"/>
    <property type="evidence" value="ECO:0007669"/>
    <property type="project" value="InterPro"/>
</dbReference>
<dbReference type="RefSeq" id="WP_091770027.1">
    <property type="nucleotide sequence ID" value="NZ_FNBT01000008.1"/>
</dbReference>
<keyword evidence="7" id="KW-0972">Capsule biogenesis/degradation</keyword>
<dbReference type="InterPro" id="IPR047817">
    <property type="entry name" value="ABC2_TM_bact-type"/>
</dbReference>
<dbReference type="InterPro" id="IPR013525">
    <property type="entry name" value="ABC2_TM"/>
</dbReference>
<keyword evidence="5" id="KW-0762">Sugar transport</keyword>
<keyword evidence="4 11" id="KW-1003">Cell membrane</keyword>
<feature type="transmembrane region" description="Helical" evidence="11">
    <location>
        <begin position="72"/>
        <end position="91"/>
    </location>
</feature>
<feature type="transmembrane region" description="Helical" evidence="11">
    <location>
        <begin position="183"/>
        <end position="202"/>
    </location>
</feature>
<dbReference type="PANTHER" id="PTHR30413">
    <property type="entry name" value="INNER MEMBRANE TRANSPORT PERMEASE"/>
    <property type="match status" value="1"/>
</dbReference>
<evidence type="ECO:0000256" key="3">
    <source>
        <dbReference type="ARBA" id="ARBA00022448"/>
    </source>
</evidence>
<dbReference type="InterPro" id="IPR000412">
    <property type="entry name" value="ABC_2_transport"/>
</dbReference>
<dbReference type="Proteomes" id="UP000199406">
    <property type="component" value="Unassembled WGS sequence"/>
</dbReference>
<gene>
    <name evidence="13" type="ORF">SAMN05660662_3682</name>
</gene>
<sequence length="267" mass="30013">MSAAVLRPATSRASALWRSRRIFALLVVRDLKVRYAGSALGWLWSVLDPLLMAVVYWFVFTTIFERTVGEEPYIVFLLAGLLPWTWFNGAVTDTARALRVDEKLVRSTSVQREVWVLRLVASKGLEFLLSLPVLAIFAVAFGADLHWQVVYAPLALVLQTVLLAGLGLLLSPLIVLVRDLERVVRIVLRLWFYVTPVIYGAVDIPEEYRAVFALNPLTGVFSLYRAAFFPDQVVWSHVATAAVVSVLVLVVGWMVFARLERTVLKEI</sequence>
<dbReference type="Pfam" id="PF01061">
    <property type="entry name" value="ABC2_membrane"/>
    <property type="match status" value="1"/>
</dbReference>
<dbReference type="EMBL" id="FNBT01000008">
    <property type="protein sequence ID" value="SDF88624.1"/>
    <property type="molecule type" value="Genomic_DNA"/>
</dbReference>
<keyword evidence="6 11" id="KW-0812">Transmembrane</keyword>
<dbReference type="AlphaFoldDB" id="A0A1G7PQZ2"/>
<evidence type="ECO:0000313" key="14">
    <source>
        <dbReference type="Proteomes" id="UP000199406"/>
    </source>
</evidence>
<keyword evidence="14" id="KW-1185">Reference proteome</keyword>
<evidence type="ECO:0000256" key="11">
    <source>
        <dbReference type="RuleBase" id="RU361157"/>
    </source>
</evidence>
<feature type="domain" description="ABC transmembrane type-2" evidence="12">
    <location>
        <begin position="40"/>
        <end position="259"/>
    </location>
</feature>
<evidence type="ECO:0000313" key="13">
    <source>
        <dbReference type="EMBL" id="SDF88624.1"/>
    </source>
</evidence>
<evidence type="ECO:0000256" key="8">
    <source>
        <dbReference type="ARBA" id="ARBA00022989"/>
    </source>
</evidence>
<feature type="transmembrane region" description="Helical" evidence="11">
    <location>
        <begin position="125"/>
        <end position="143"/>
    </location>
</feature>
<organism evidence="13 14">
    <name type="scientific">Blastococcus aurantiacus</name>
    <dbReference type="NCBI Taxonomy" id="1550231"/>
    <lineage>
        <taxon>Bacteria</taxon>
        <taxon>Bacillati</taxon>
        <taxon>Actinomycetota</taxon>
        <taxon>Actinomycetes</taxon>
        <taxon>Geodermatophilales</taxon>
        <taxon>Geodermatophilaceae</taxon>
        <taxon>Blastococcus</taxon>
    </lineage>
</organism>
<keyword evidence="8 11" id="KW-1133">Transmembrane helix</keyword>
<dbReference type="PANTHER" id="PTHR30413:SF10">
    <property type="entry name" value="CAPSULE POLYSACCHARIDE EXPORT INNER-MEMBRANE PROTEIN CTRC"/>
    <property type="match status" value="1"/>
</dbReference>
<evidence type="ECO:0000256" key="7">
    <source>
        <dbReference type="ARBA" id="ARBA00022903"/>
    </source>
</evidence>
<name>A0A1G7PQZ2_9ACTN</name>
<evidence type="ECO:0000256" key="2">
    <source>
        <dbReference type="ARBA" id="ARBA00007783"/>
    </source>
</evidence>
<keyword evidence="10" id="KW-0046">Antibiotic resistance</keyword>
<evidence type="ECO:0000259" key="12">
    <source>
        <dbReference type="PROSITE" id="PS51012"/>
    </source>
</evidence>
<dbReference type="PROSITE" id="PS51012">
    <property type="entry name" value="ABC_TM2"/>
    <property type="match status" value="1"/>
</dbReference>
<evidence type="ECO:0000256" key="1">
    <source>
        <dbReference type="ARBA" id="ARBA00004651"/>
    </source>
</evidence>
<reference evidence="14" key="1">
    <citation type="submission" date="2016-10" db="EMBL/GenBank/DDBJ databases">
        <authorList>
            <person name="Varghese N."/>
            <person name="Submissions S."/>
        </authorList>
    </citation>
    <scope>NUCLEOTIDE SEQUENCE [LARGE SCALE GENOMIC DNA]</scope>
    <source>
        <strain evidence="14">DSM 44268</strain>
    </source>
</reference>
<evidence type="ECO:0000256" key="4">
    <source>
        <dbReference type="ARBA" id="ARBA00022475"/>
    </source>
</evidence>
<dbReference type="GO" id="GO:0015920">
    <property type="term" value="P:lipopolysaccharide transport"/>
    <property type="evidence" value="ECO:0007669"/>
    <property type="project" value="TreeGrafter"/>
</dbReference>
<accession>A0A1G7PQZ2</accession>
<evidence type="ECO:0000256" key="9">
    <source>
        <dbReference type="ARBA" id="ARBA00023136"/>
    </source>
</evidence>
<comment type="subcellular location">
    <subcellularLocation>
        <location evidence="1 11">Cell membrane</location>
        <topology evidence="1 11">Multi-pass membrane protein</topology>
    </subcellularLocation>
</comment>
<dbReference type="GO" id="GO:0140359">
    <property type="term" value="F:ABC-type transporter activity"/>
    <property type="evidence" value="ECO:0007669"/>
    <property type="project" value="InterPro"/>
</dbReference>
<evidence type="ECO:0000256" key="5">
    <source>
        <dbReference type="ARBA" id="ARBA00022597"/>
    </source>
</evidence>
<dbReference type="PRINTS" id="PR00164">
    <property type="entry name" value="ABC2TRNSPORT"/>
</dbReference>
<proteinExistence type="inferred from homology"/>
<dbReference type="OrthoDB" id="9789409at2"/>
<feature type="transmembrane region" description="Helical" evidence="11">
    <location>
        <begin position="149"/>
        <end position="176"/>
    </location>
</feature>
<comment type="similarity">
    <text evidence="2 11">Belongs to the ABC-2 integral membrane protein family.</text>
</comment>
<evidence type="ECO:0000256" key="10">
    <source>
        <dbReference type="ARBA" id="ARBA00023251"/>
    </source>
</evidence>
<dbReference type="STRING" id="1550231.SAMN05660662_3682"/>
<protein>
    <recommendedName>
        <fullName evidence="11">Transport permease protein</fullName>
    </recommendedName>
</protein>
<dbReference type="GO" id="GO:0046677">
    <property type="term" value="P:response to antibiotic"/>
    <property type="evidence" value="ECO:0007669"/>
    <property type="project" value="UniProtKB-KW"/>
</dbReference>
<feature type="transmembrane region" description="Helical" evidence="11">
    <location>
        <begin position="39"/>
        <end position="60"/>
    </location>
</feature>
<keyword evidence="9 11" id="KW-0472">Membrane</keyword>
<keyword evidence="3 11" id="KW-0813">Transport</keyword>
<feature type="transmembrane region" description="Helical" evidence="11">
    <location>
        <begin position="234"/>
        <end position="256"/>
    </location>
</feature>